<dbReference type="PANTHER" id="PTHR30535:SF35">
    <property type="entry name" value="PERIPLASMIC BINDING PROTEIN"/>
    <property type="match status" value="1"/>
</dbReference>
<evidence type="ECO:0000256" key="1">
    <source>
        <dbReference type="ARBA" id="ARBA00022729"/>
    </source>
</evidence>
<dbReference type="Pfam" id="PF01497">
    <property type="entry name" value="Peripla_BP_2"/>
    <property type="match status" value="1"/>
</dbReference>
<dbReference type="InterPro" id="IPR054828">
    <property type="entry name" value="Vit_B12_bind_prot"/>
</dbReference>
<evidence type="ECO:0000313" key="4">
    <source>
        <dbReference type="Proteomes" id="UP001597544"/>
    </source>
</evidence>
<dbReference type="InterPro" id="IPR050902">
    <property type="entry name" value="ABC_Transporter_SBP"/>
</dbReference>
<dbReference type="Proteomes" id="UP001597544">
    <property type="component" value="Unassembled WGS sequence"/>
</dbReference>
<protein>
    <submittedName>
        <fullName evidence="3">ABC transporter substrate-binding protein</fullName>
    </submittedName>
</protein>
<dbReference type="PROSITE" id="PS50983">
    <property type="entry name" value="FE_B12_PBP"/>
    <property type="match status" value="1"/>
</dbReference>
<gene>
    <name evidence="3" type="ORF">ACFSRY_11420</name>
</gene>
<name>A0ABW5IMD3_9BACT</name>
<dbReference type="Gene3D" id="3.40.50.1980">
    <property type="entry name" value="Nitrogenase molybdenum iron protein domain"/>
    <property type="match status" value="2"/>
</dbReference>
<dbReference type="SUPFAM" id="SSF53807">
    <property type="entry name" value="Helical backbone' metal receptor"/>
    <property type="match status" value="1"/>
</dbReference>
<dbReference type="EMBL" id="JBHULU010000015">
    <property type="protein sequence ID" value="MFD2514478.1"/>
    <property type="molecule type" value="Genomic_DNA"/>
</dbReference>
<dbReference type="PANTHER" id="PTHR30535">
    <property type="entry name" value="VITAMIN B12-BINDING PROTEIN"/>
    <property type="match status" value="1"/>
</dbReference>
<reference evidence="4" key="1">
    <citation type="journal article" date="2019" name="Int. J. Syst. Evol. Microbiol.">
        <title>The Global Catalogue of Microorganisms (GCM) 10K type strain sequencing project: providing services to taxonomists for standard genome sequencing and annotation.</title>
        <authorList>
            <consortium name="The Broad Institute Genomics Platform"/>
            <consortium name="The Broad Institute Genome Sequencing Center for Infectious Disease"/>
            <person name="Wu L."/>
            <person name="Ma J."/>
        </authorList>
    </citation>
    <scope>NUCLEOTIDE SEQUENCE [LARGE SCALE GENOMIC DNA]</scope>
    <source>
        <strain evidence="4">KCTC 42498</strain>
    </source>
</reference>
<organism evidence="3 4">
    <name type="scientific">Pontibacter locisalis</name>
    <dbReference type="NCBI Taxonomy" id="1719035"/>
    <lineage>
        <taxon>Bacteria</taxon>
        <taxon>Pseudomonadati</taxon>
        <taxon>Bacteroidota</taxon>
        <taxon>Cytophagia</taxon>
        <taxon>Cytophagales</taxon>
        <taxon>Hymenobacteraceae</taxon>
        <taxon>Pontibacter</taxon>
    </lineage>
</organism>
<feature type="domain" description="Fe/B12 periplasmic-binding" evidence="2">
    <location>
        <begin position="23"/>
        <end position="268"/>
    </location>
</feature>
<dbReference type="RefSeq" id="WP_377507155.1">
    <property type="nucleotide sequence ID" value="NZ_JBHULU010000015.1"/>
</dbReference>
<keyword evidence="4" id="KW-1185">Reference proteome</keyword>
<evidence type="ECO:0000259" key="2">
    <source>
        <dbReference type="PROSITE" id="PS50983"/>
    </source>
</evidence>
<accession>A0ABW5IMD3</accession>
<dbReference type="InterPro" id="IPR002491">
    <property type="entry name" value="ABC_transptr_periplasmic_BD"/>
</dbReference>
<comment type="caution">
    <text evidence="3">The sequence shown here is derived from an EMBL/GenBank/DDBJ whole genome shotgun (WGS) entry which is preliminary data.</text>
</comment>
<dbReference type="NCBIfam" id="NF038402">
    <property type="entry name" value="TroA_like"/>
    <property type="match status" value="1"/>
</dbReference>
<sequence length="269" mass="30811">MTFPAAFTDQMGHTLTVEQLPQRIISLVPSQTELLFDLGLGDRVVGVTKFCIHPKEQAKQKIIIGGTKNFHLHKIDELKPDLIIGNKEENYQEGIEALQKSYPVWMSDIYTLDDALLMMQQIGLLTGTEAKAQELVLRIEKGFKDLQPLQPPGVRTAYFIWRKPYMVVGSNNIIDHIMQRCGFTNIFADLPRYPEVTPELLRDIAPELILLSSEPYPFKEKHILEFQELCPHTQVKVVDGEMFSWYGSRLLQTPAYLKEVIEEVKQQKG</sequence>
<proteinExistence type="predicted"/>
<evidence type="ECO:0000313" key="3">
    <source>
        <dbReference type="EMBL" id="MFD2514478.1"/>
    </source>
</evidence>
<keyword evidence="1" id="KW-0732">Signal</keyword>